<protein>
    <submittedName>
        <fullName evidence="1">Uncharacterized protein</fullName>
    </submittedName>
</protein>
<proteinExistence type="predicted"/>
<name>A0A379DAN3_9FIRM</name>
<dbReference type="AlphaFoldDB" id="A0A379DAN3"/>
<reference evidence="1 2" key="1">
    <citation type="submission" date="2018-06" db="EMBL/GenBank/DDBJ databases">
        <authorList>
            <consortium name="Pathogen Informatics"/>
            <person name="Doyle S."/>
        </authorList>
    </citation>
    <scope>NUCLEOTIDE SEQUENCE [LARGE SCALE GENOMIC DNA]</scope>
    <source>
        <strain evidence="1 2">NCTC11088</strain>
    </source>
</reference>
<evidence type="ECO:0000313" key="1">
    <source>
        <dbReference type="EMBL" id="SUB74303.1"/>
    </source>
</evidence>
<gene>
    <name evidence="1" type="ORF">NCTC11088_00033</name>
</gene>
<organism evidence="1 2">
    <name type="scientific">Peptoniphilus indolicus</name>
    <dbReference type="NCBI Taxonomy" id="33030"/>
    <lineage>
        <taxon>Bacteria</taxon>
        <taxon>Bacillati</taxon>
        <taxon>Bacillota</taxon>
        <taxon>Tissierellia</taxon>
        <taxon>Tissierellales</taxon>
        <taxon>Peptoniphilaceae</taxon>
        <taxon>Peptoniphilus</taxon>
    </lineage>
</organism>
<accession>A0A379DAN3</accession>
<evidence type="ECO:0000313" key="2">
    <source>
        <dbReference type="Proteomes" id="UP000254777"/>
    </source>
</evidence>
<dbReference type="Proteomes" id="UP000254777">
    <property type="component" value="Unassembled WGS sequence"/>
</dbReference>
<dbReference type="EMBL" id="UGTH01000001">
    <property type="protein sequence ID" value="SUB74303.1"/>
    <property type="molecule type" value="Genomic_DNA"/>
</dbReference>
<dbReference type="RefSeq" id="WP_004822352.1">
    <property type="nucleotide sequence ID" value="NZ_UGTH01000001.1"/>
</dbReference>
<sequence>MKSKTIQSKSVKAIFLAFIIIISSISTVNAIGQLNGVSNGYIVQIIEERDGYIKASYLDTITGKVDIVEQYLNGDDSFIKIHSDDNLTTVERKNNQLVIKENYITIVDEELVLQNHETDNNISFYSWGNWNSWYCTRTSANYYKAEAALVASITASVLGVPIVASIVTSVVGFVVSAGPGDVYYEICNRQCQDRQRGIYEWQREITAYRVSNYTGLIDKYNYSWTGGASN</sequence>